<evidence type="ECO:0000256" key="1">
    <source>
        <dbReference type="SAM" id="MobiDB-lite"/>
    </source>
</evidence>
<gene>
    <name evidence="2" type="ORF">EYF80_022371</name>
</gene>
<dbReference type="Proteomes" id="UP000314294">
    <property type="component" value="Unassembled WGS sequence"/>
</dbReference>
<protein>
    <submittedName>
        <fullName evidence="2">Uncharacterized protein</fullName>
    </submittedName>
</protein>
<accession>A0A4Z2HNI0</accession>
<name>A0A4Z2HNI0_9TELE</name>
<feature type="compositionally biased region" description="Basic and acidic residues" evidence="1">
    <location>
        <begin position="116"/>
        <end position="129"/>
    </location>
</feature>
<dbReference type="EMBL" id="SRLO01000204">
    <property type="protein sequence ID" value="TNN67426.1"/>
    <property type="molecule type" value="Genomic_DNA"/>
</dbReference>
<keyword evidence="3" id="KW-1185">Reference proteome</keyword>
<organism evidence="2 3">
    <name type="scientific">Liparis tanakae</name>
    <name type="common">Tanaka's snailfish</name>
    <dbReference type="NCBI Taxonomy" id="230148"/>
    <lineage>
        <taxon>Eukaryota</taxon>
        <taxon>Metazoa</taxon>
        <taxon>Chordata</taxon>
        <taxon>Craniata</taxon>
        <taxon>Vertebrata</taxon>
        <taxon>Euteleostomi</taxon>
        <taxon>Actinopterygii</taxon>
        <taxon>Neopterygii</taxon>
        <taxon>Teleostei</taxon>
        <taxon>Neoteleostei</taxon>
        <taxon>Acanthomorphata</taxon>
        <taxon>Eupercaria</taxon>
        <taxon>Perciformes</taxon>
        <taxon>Cottioidei</taxon>
        <taxon>Cottales</taxon>
        <taxon>Liparidae</taxon>
        <taxon>Liparis</taxon>
    </lineage>
</organism>
<evidence type="ECO:0000313" key="2">
    <source>
        <dbReference type="EMBL" id="TNN67426.1"/>
    </source>
</evidence>
<dbReference type="AlphaFoldDB" id="A0A4Z2HNI0"/>
<sequence>MFTTVDPAGFRTVLQLVSGVQSEGKLYEWLSMVVAFRQAILGMERVYKLNETFAMSLFFLLKVVPLSREAYKRPMKREEHINYQAAVQLLRDVIRGGSSFRAEPDRRSRSGAQPGIREEAETEHLVPRY</sequence>
<evidence type="ECO:0000313" key="3">
    <source>
        <dbReference type="Proteomes" id="UP000314294"/>
    </source>
</evidence>
<proteinExistence type="predicted"/>
<comment type="caution">
    <text evidence="2">The sequence shown here is derived from an EMBL/GenBank/DDBJ whole genome shotgun (WGS) entry which is preliminary data.</text>
</comment>
<feature type="region of interest" description="Disordered" evidence="1">
    <location>
        <begin position="98"/>
        <end position="129"/>
    </location>
</feature>
<reference evidence="2 3" key="1">
    <citation type="submission" date="2019-03" db="EMBL/GenBank/DDBJ databases">
        <title>First draft genome of Liparis tanakae, snailfish: a comprehensive survey of snailfish specific genes.</title>
        <authorList>
            <person name="Kim W."/>
            <person name="Song I."/>
            <person name="Jeong J.-H."/>
            <person name="Kim D."/>
            <person name="Kim S."/>
            <person name="Ryu S."/>
            <person name="Song J.Y."/>
            <person name="Lee S.K."/>
        </authorList>
    </citation>
    <scope>NUCLEOTIDE SEQUENCE [LARGE SCALE GENOMIC DNA]</scope>
    <source>
        <tissue evidence="2">Muscle</tissue>
    </source>
</reference>